<evidence type="ECO:0000256" key="5">
    <source>
        <dbReference type="SAM" id="MobiDB-lite"/>
    </source>
</evidence>
<dbReference type="WBParaSite" id="TREG1_9350.1">
    <property type="protein sequence ID" value="TREG1_9350.1"/>
    <property type="gene ID" value="TREG1_9350"/>
</dbReference>
<sequence length="739" mass="83631">MQTGKIFVMEDLCLSERRRLMDFGNEQRISPRVYQLAQIVYREFEIMRNICGESTYGRLVPIVISILEEMDILVLEKQKLDLDLNLLTAEKNDLSVELCRQKELYSASKRHIHCLEDELLGMKKETDKKLEELEETLRHYKLISKNANDHIFRLEEREQNLKSELSAQNERYTKLLKIYVDYIETNSLSMSNHDIESGTVCVSHKMDVKLNDAVLKSTADTLSPDGGSHLNPGEFNCFLNKDVENHPNIGVELTKYEADAKTSALLDDALKPNDRTSSFIDLYQDTVDYETALESVSVVGQVDDADDIVPVSETLEVSDTSLGMMKEVEKLIKENTDLYETKNALNVLKDDLIRKLDEVTGEKALLMQEVHGIRMDRDNIKSEANRLSRLVYECRDQISSLTARLKVYEDVNEADGHSSKLSVAPVQQSKSCWTLNTVDCIEDTNYPSKHRNKSLDNLNSISPENTLTKNENDGDASISMKRVTKFGEACFTKREMARVIAERNSYKERFLELQDAVRLAERLRGERDSRFQQVSMNNNYERCVQKSPSVSESFFSAVQSGLNELFSNFDQAVPLASVLPSEAQCYGPFPLDSHSYSQPPHQKEHTNTLGARRKNSVGLRSMFSRLFGYAVAYSTDASIGVGHDLVVGLGSQSLSDEIMSKSQQIKHHSNHQLCTKHHRNSISQMSDSTNSTLSILSSPSHRDGDNNDNNKNPKEPSSLRTQLSMDSPPCTPTNEVTQC</sequence>
<proteinExistence type="predicted"/>
<evidence type="ECO:0000259" key="6">
    <source>
        <dbReference type="PROSITE" id="PS51776"/>
    </source>
</evidence>
<keyword evidence="8" id="KW-1185">Reference proteome</keyword>
<dbReference type="GO" id="GO:0005737">
    <property type="term" value="C:cytoplasm"/>
    <property type="evidence" value="ECO:0007669"/>
    <property type="project" value="UniProtKB-SubCell"/>
</dbReference>
<evidence type="ECO:0000259" key="7">
    <source>
        <dbReference type="PROSITE" id="PS51777"/>
    </source>
</evidence>
<feature type="compositionally biased region" description="Polar residues" evidence="5">
    <location>
        <begin position="681"/>
        <end position="699"/>
    </location>
</feature>
<dbReference type="PROSITE" id="PS51776">
    <property type="entry name" value="RH1"/>
    <property type="match status" value="1"/>
</dbReference>
<keyword evidence="2" id="KW-0963">Cytoplasm</keyword>
<comment type="subcellular location">
    <subcellularLocation>
        <location evidence="1">Cytoplasm</location>
    </subcellularLocation>
</comment>
<reference evidence="9" key="2">
    <citation type="submission" date="2023-11" db="UniProtKB">
        <authorList>
            <consortium name="WormBaseParasite"/>
        </authorList>
    </citation>
    <scope>IDENTIFICATION</scope>
</reference>
<dbReference type="InterPro" id="IPR039911">
    <property type="entry name" value="JIP3/JIP4"/>
</dbReference>
<name>A0AA85KJ21_TRIRE</name>
<dbReference type="AlphaFoldDB" id="A0AA85KJ21"/>
<accession>A0AA85KJ21</accession>
<dbReference type="Gene3D" id="1.20.5.1000">
    <property type="entry name" value="arf6 gtpase in complex with a specific effector, jip4"/>
    <property type="match status" value="1"/>
</dbReference>
<reference evidence="8" key="1">
    <citation type="submission" date="2022-06" db="EMBL/GenBank/DDBJ databases">
        <authorList>
            <person name="Berger JAMES D."/>
            <person name="Berger JAMES D."/>
        </authorList>
    </citation>
    <scope>NUCLEOTIDE SEQUENCE [LARGE SCALE GENOMIC DNA]</scope>
</reference>
<dbReference type="PANTHER" id="PTHR13886:SF4">
    <property type="entry name" value="JNK-INTERACTING PROTEIN 3"/>
    <property type="match status" value="1"/>
</dbReference>
<dbReference type="GO" id="GO:0019894">
    <property type="term" value="F:kinesin binding"/>
    <property type="evidence" value="ECO:0007669"/>
    <property type="project" value="TreeGrafter"/>
</dbReference>
<feature type="domain" description="RH2" evidence="7">
    <location>
        <begin position="488"/>
        <end position="558"/>
    </location>
</feature>
<feature type="compositionally biased region" description="Polar residues" evidence="5">
    <location>
        <begin position="455"/>
        <end position="469"/>
    </location>
</feature>
<evidence type="ECO:0000256" key="4">
    <source>
        <dbReference type="SAM" id="Coils"/>
    </source>
</evidence>
<feature type="domain" description="RH1" evidence="6">
    <location>
        <begin position="16"/>
        <end position="104"/>
    </location>
</feature>
<feature type="coiled-coil region" evidence="4">
    <location>
        <begin position="77"/>
        <end position="171"/>
    </location>
</feature>
<dbReference type="InterPro" id="IPR032486">
    <property type="entry name" value="JIP_LZII"/>
</dbReference>
<dbReference type="Pfam" id="PF09744">
    <property type="entry name" value="RH1"/>
    <property type="match status" value="1"/>
</dbReference>
<evidence type="ECO:0008006" key="10">
    <source>
        <dbReference type="Google" id="ProtNLM"/>
    </source>
</evidence>
<dbReference type="GO" id="GO:0016192">
    <property type="term" value="P:vesicle-mediated transport"/>
    <property type="evidence" value="ECO:0007669"/>
    <property type="project" value="TreeGrafter"/>
</dbReference>
<evidence type="ECO:0000256" key="2">
    <source>
        <dbReference type="ARBA" id="ARBA00022490"/>
    </source>
</evidence>
<dbReference type="GO" id="GO:0030159">
    <property type="term" value="F:signaling receptor complex adaptor activity"/>
    <property type="evidence" value="ECO:0007669"/>
    <property type="project" value="TreeGrafter"/>
</dbReference>
<feature type="compositionally biased region" description="Basic residues" evidence="5">
    <location>
        <begin position="664"/>
        <end position="680"/>
    </location>
</feature>
<feature type="region of interest" description="Disordered" evidence="5">
    <location>
        <begin position="454"/>
        <end position="473"/>
    </location>
</feature>
<dbReference type="InterPro" id="IPR034743">
    <property type="entry name" value="RH1"/>
</dbReference>
<keyword evidence="3 4" id="KW-0175">Coiled coil</keyword>
<evidence type="ECO:0000313" key="9">
    <source>
        <dbReference type="WBParaSite" id="TREG1_9350.1"/>
    </source>
</evidence>
<protein>
    <recommendedName>
        <fullName evidence="10">RH1 domain-containing protein</fullName>
    </recommendedName>
</protein>
<dbReference type="GO" id="GO:0005078">
    <property type="term" value="F:MAP-kinase scaffold activity"/>
    <property type="evidence" value="ECO:0007669"/>
    <property type="project" value="InterPro"/>
</dbReference>
<evidence type="ECO:0000256" key="3">
    <source>
        <dbReference type="ARBA" id="ARBA00023054"/>
    </source>
</evidence>
<dbReference type="Pfam" id="PF16471">
    <property type="entry name" value="JIP_LZII"/>
    <property type="match status" value="1"/>
</dbReference>
<dbReference type="InterPro" id="IPR034744">
    <property type="entry name" value="RH2"/>
</dbReference>
<organism evidence="8 9">
    <name type="scientific">Trichobilharzia regenti</name>
    <name type="common">Nasal bird schistosome</name>
    <dbReference type="NCBI Taxonomy" id="157069"/>
    <lineage>
        <taxon>Eukaryota</taxon>
        <taxon>Metazoa</taxon>
        <taxon>Spiralia</taxon>
        <taxon>Lophotrochozoa</taxon>
        <taxon>Platyhelminthes</taxon>
        <taxon>Trematoda</taxon>
        <taxon>Digenea</taxon>
        <taxon>Strigeidida</taxon>
        <taxon>Schistosomatoidea</taxon>
        <taxon>Schistosomatidae</taxon>
        <taxon>Trichobilharzia</taxon>
    </lineage>
</organism>
<dbReference type="PANTHER" id="PTHR13886">
    <property type="entry name" value="JNK/SAPK-ASSOCIATED PROTEIN"/>
    <property type="match status" value="1"/>
</dbReference>
<dbReference type="PROSITE" id="PS51777">
    <property type="entry name" value="RH2"/>
    <property type="match status" value="1"/>
</dbReference>
<dbReference type="Proteomes" id="UP000050795">
    <property type="component" value="Unassembled WGS sequence"/>
</dbReference>
<evidence type="ECO:0000313" key="8">
    <source>
        <dbReference type="Proteomes" id="UP000050795"/>
    </source>
</evidence>
<evidence type="ECO:0000256" key="1">
    <source>
        <dbReference type="ARBA" id="ARBA00004496"/>
    </source>
</evidence>
<feature type="region of interest" description="Disordered" evidence="5">
    <location>
        <begin position="659"/>
        <end position="739"/>
    </location>
</feature>
<dbReference type="GO" id="GO:0008432">
    <property type="term" value="F:JUN kinase binding"/>
    <property type="evidence" value="ECO:0007669"/>
    <property type="project" value="TreeGrafter"/>
</dbReference>